<keyword evidence="18" id="KW-1185">Reference proteome</keyword>
<dbReference type="SUPFAM" id="SSF53067">
    <property type="entry name" value="Actin-like ATPase domain"/>
    <property type="match status" value="2"/>
</dbReference>
<keyword evidence="12 16" id="KW-0630">Potassium</keyword>
<keyword evidence="11 16" id="KW-0067">ATP-binding</keyword>
<feature type="binding site" evidence="16">
    <location>
        <begin position="18"/>
        <end position="25"/>
    </location>
    <ligand>
        <name>ATP</name>
        <dbReference type="ChEBI" id="CHEBI:30616"/>
    </ligand>
</feature>
<dbReference type="HAMAP" id="MF_01274">
    <property type="entry name" value="Pantothen_kinase_3"/>
    <property type="match status" value="1"/>
</dbReference>
<feature type="binding site" evidence="16">
    <location>
        <position position="129"/>
    </location>
    <ligand>
        <name>K(+)</name>
        <dbReference type="ChEBI" id="CHEBI:29103"/>
    </ligand>
</feature>
<keyword evidence="9 16" id="KW-0547">Nucleotide-binding</keyword>
<comment type="cofactor">
    <cofactor evidence="2">
        <name>K(+)</name>
        <dbReference type="ChEBI" id="CHEBI:29103"/>
    </cofactor>
</comment>
<evidence type="ECO:0000256" key="9">
    <source>
        <dbReference type="ARBA" id="ARBA00022741"/>
    </source>
</evidence>
<dbReference type="Gene3D" id="3.30.420.40">
    <property type="match status" value="2"/>
</dbReference>
<dbReference type="GO" id="GO:0005524">
    <property type="term" value="F:ATP binding"/>
    <property type="evidence" value="ECO:0007669"/>
    <property type="project" value="UniProtKB-UniRule"/>
</dbReference>
<evidence type="ECO:0000256" key="7">
    <source>
        <dbReference type="ARBA" id="ARBA00022490"/>
    </source>
</evidence>
<proteinExistence type="inferred from homology"/>
<accession>A0A285X3M6</accession>
<dbReference type="CDD" id="cd24015">
    <property type="entry name" value="ASKHA_NBD_PanK-III"/>
    <property type="match status" value="1"/>
</dbReference>
<reference evidence="18" key="1">
    <citation type="submission" date="2017-09" db="EMBL/GenBank/DDBJ databases">
        <authorList>
            <person name="Varghese N."/>
            <person name="Submissions S."/>
        </authorList>
    </citation>
    <scope>NUCLEOTIDE SEQUENCE [LARGE SCALE GENOMIC DNA]</scope>
    <source>
        <strain evidence="18">CGMCC 1.12641</strain>
    </source>
</reference>
<evidence type="ECO:0000256" key="10">
    <source>
        <dbReference type="ARBA" id="ARBA00022777"/>
    </source>
</evidence>
<dbReference type="Pfam" id="PF03309">
    <property type="entry name" value="Pan_kinase"/>
    <property type="match status" value="1"/>
</dbReference>
<protein>
    <recommendedName>
        <fullName evidence="15 16">Type III pantothenate kinase</fullName>
        <ecNumber evidence="6 16">2.7.1.33</ecNumber>
    </recommendedName>
    <alternativeName>
        <fullName evidence="16">PanK-III</fullName>
    </alternativeName>
    <alternativeName>
        <fullName evidence="16">Pantothenic acid kinase</fullName>
    </alternativeName>
</protein>
<comment type="similarity">
    <text evidence="14 16">Belongs to the type III pantothenate kinase family.</text>
</comment>
<dbReference type="InterPro" id="IPR043129">
    <property type="entry name" value="ATPase_NBD"/>
</dbReference>
<dbReference type="NCBIfam" id="TIGR00671">
    <property type="entry name" value="baf"/>
    <property type="match status" value="1"/>
</dbReference>
<organism evidence="17 18">
    <name type="scientific">Salinimicrobium sediminis</name>
    <dbReference type="NCBI Taxonomy" id="1343891"/>
    <lineage>
        <taxon>Bacteria</taxon>
        <taxon>Pseudomonadati</taxon>
        <taxon>Bacteroidota</taxon>
        <taxon>Flavobacteriia</taxon>
        <taxon>Flavobacteriales</taxon>
        <taxon>Flavobacteriaceae</taxon>
        <taxon>Salinimicrobium</taxon>
    </lineage>
</organism>
<dbReference type="GO" id="GO:0004594">
    <property type="term" value="F:pantothenate kinase activity"/>
    <property type="evidence" value="ECO:0007669"/>
    <property type="project" value="UniProtKB-UniRule"/>
</dbReference>
<evidence type="ECO:0000256" key="14">
    <source>
        <dbReference type="ARBA" id="ARBA00038036"/>
    </source>
</evidence>
<keyword evidence="7 16" id="KW-0963">Cytoplasm</keyword>
<evidence type="ECO:0000313" key="18">
    <source>
        <dbReference type="Proteomes" id="UP000219193"/>
    </source>
</evidence>
<keyword evidence="8 16" id="KW-0808">Transferase</keyword>
<dbReference type="AlphaFoldDB" id="A0A285X3M6"/>
<evidence type="ECO:0000256" key="1">
    <source>
        <dbReference type="ARBA" id="ARBA00001206"/>
    </source>
</evidence>
<keyword evidence="10 16" id="KW-0418">Kinase</keyword>
<name>A0A285X3M6_9FLAO</name>
<evidence type="ECO:0000256" key="11">
    <source>
        <dbReference type="ARBA" id="ARBA00022840"/>
    </source>
</evidence>
<dbReference type="EC" id="2.7.1.33" evidence="6 16"/>
<comment type="subunit">
    <text evidence="5 16">Homodimer.</text>
</comment>
<dbReference type="EMBL" id="OCMF01000001">
    <property type="protein sequence ID" value="SOC79970.1"/>
    <property type="molecule type" value="Genomic_DNA"/>
</dbReference>
<comment type="catalytic activity">
    <reaction evidence="1 16">
        <text>(R)-pantothenate + ATP = (R)-4'-phosphopantothenate + ADP + H(+)</text>
        <dbReference type="Rhea" id="RHEA:16373"/>
        <dbReference type="ChEBI" id="CHEBI:10986"/>
        <dbReference type="ChEBI" id="CHEBI:15378"/>
        <dbReference type="ChEBI" id="CHEBI:29032"/>
        <dbReference type="ChEBI" id="CHEBI:30616"/>
        <dbReference type="ChEBI" id="CHEBI:456216"/>
        <dbReference type="EC" id="2.7.1.33"/>
    </reaction>
</comment>
<gene>
    <name evidence="16" type="primary">coaX</name>
    <name evidence="17" type="ORF">SAMN06296241_1512</name>
</gene>
<dbReference type="GO" id="GO:0046872">
    <property type="term" value="F:metal ion binding"/>
    <property type="evidence" value="ECO:0007669"/>
    <property type="project" value="UniProtKB-KW"/>
</dbReference>
<comment type="function">
    <text evidence="16">Catalyzes the phosphorylation of pantothenate (Pan), the first step in CoA biosynthesis.</text>
</comment>
<evidence type="ECO:0000256" key="12">
    <source>
        <dbReference type="ARBA" id="ARBA00022958"/>
    </source>
</evidence>
<feature type="binding site" evidence="16">
    <location>
        <position position="132"/>
    </location>
    <ligand>
        <name>ATP</name>
        <dbReference type="ChEBI" id="CHEBI:30616"/>
    </ligand>
</feature>
<comment type="pathway">
    <text evidence="4 16">Cofactor biosynthesis; coenzyme A biosynthesis; CoA from (R)-pantothenate: step 1/5.</text>
</comment>
<evidence type="ECO:0000256" key="8">
    <source>
        <dbReference type="ARBA" id="ARBA00022679"/>
    </source>
</evidence>
<evidence type="ECO:0000256" key="3">
    <source>
        <dbReference type="ARBA" id="ARBA00004496"/>
    </source>
</evidence>
<dbReference type="NCBIfam" id="NF009853">
    <property type="entry name" value="PRK13320.1-5"/>
    <property type="match status" value="1"/>
</dbReference>
<keyword evidence="16" id="KW-0479">Metal-binding</keyword>
<evidence type="ECO:0000256" key="15">
    <source>
        <dbReference type="ARBA" id="ARBA00040883"/>
    </source>
</evidence>
<evidence type="ECO:0000313" key="17">
    <source>
        <dbReference type="EMBL" id="SOC79970.1"/>
    </source>
</evidence>
<dbReference type="PANTHER" id="PTHR34265">
    <property type="entry name" value="TYPE III PANTOTHENATE KINASE"/>
    <property type="match status" value="1"/>
</dbReference>
<dbReference type="PANTHER" id="PTHR34265:SF1">
    <property type="entry name" value="TYPE III PANTOTHENATE KINASE"/>
    <property type="match status" value="1"/>
</dbReference>
<dbReference type="InterPro" id="IPR004619">
    <property type="entry name" value="Type_III_PanK"/>
</dbReference>
<evidence type="ECO:0000256" key="4">
    <source>
        <dbReference type="ARBA" id="ARBA00005225"/>
    </source>
</evidence>
<comment type="subcellular location">
    <subcellularLocation>
        <location evidence="3 16">Cytoplasm</location>
    </subcellularLocation>
</comment>
<feature type="active site" description="Proton acceptor" evidence="16">
    <location>
        <position position="108"/>
    </location>
</feature>
<feature type="binding site" evidence="16">
    <location>
        <begin position="106"/>
        <end position="109"/>
    </location>
    <ligand>
        <name>substrate</name>
    </ligand>
</feature>
<evidence type="ECO:0000256" key="16">
    <source>
        <dbReference type="HAMAP-Rule" id="MF_01274"/>
    </source>
</evidence>
<evidence type="ECO:0000256" key="13">
    <source>
        <dbReference type="ARBA" id="ARBA00022993"/>
    </source>
</evidence>
<keyword evidence="13 16" id="KW-0173">Coenzyme A biosynthesis</keyword>
<feature type="binding site" evidence="16">
    <location>
        <position position="184"/>
    </location>
    <ligand>
        <name>substrate</name>
    </ligand>
</feature>
<evidence type="ECO:0000256" key="5">
    <source>
        <dbReference type="ARBA" id="ARBA00011738"/>
    </source>
</evidence>
<dbReference type="UniPathway" id="UPA00241">
    <property type="reaction ID" value="UER00352"/>
</dbReference>
<comment type="cofactor">
    <cofactor evidence="16">
        <name>NH4(+)</name>
        <dbReference type="ChEBI" id="CHEBI:28938"/>
    </cofactor>
    <cofactor evidence="16">
        <name>K(+)</name>
        <dbReference type="ChEBI" id="CHEBI:29103"/>
    </cofactor>
    <text evidence="16">A monovalent cation. Ammonium or potassium.</text>
</comment>
<dbReference type="GO" id="GO:0005737">
    <property type="term" value="C:cytoplasm"/>
    <property type="evidence" value="ECO:0007669"/>
    <property type="project" value="UniProtKB-SubCell"/>
</dbReference>
<evidence type="ECO:0000256" key="6">
    <source>
        <dbReference type="ARBA" id="ARBA00012102"/>
    </source>
</evidence>
<feature type="binding site" evidence="16">
    <location>
        <position position="99"/>
    </location>
    <ligand>
        <name>substrate</name>
    </ligand>
</feature>
<dbReference type="GO" id="GO:0015937">
    <property type="term" value="P:coenzyme A biosynthetic process"/>
    <property type="evidence" value="ECO:0007669"/>
    <property type="project" value="UniProtKB-UniRule"/>
</dbReference>
<sequence>MLLYFSFFKHPLMNLIIDIGNTVAKLAVFQKNELLRKEVVEQELVSEIIYNLFKEYFPINKVVVSNVSSVSFRLPEKLQQRVKLVELSAATPLPFKNLYATPATLGNDRKALVAAAVKNYPAQNVLVIDAGTCITYDFKNAADEYLGGGISPGLKMRFRALNSFTANLPLVEAEGTCDLIGDSTISSIRSGVQQGTVMEIEGIIHTYSNRYRNLITIITGGDASFLSINLKNGIFANSNFLLEGLNYILEFNIDQ</sequence>
<evidence type="ECO:0000256" key="2">
    <source>
        <dbReference type="ARBA" id="ARBA00001958"/>
    </source>
</evidence>
<dbReference type="Proteomes" id="UP000219193">
    <property type="component" value="Unassembled WGS sequence"/>
</dbReference>